<comment type="caution">
    <text evidence="1">The sequence shown here is derived from an EMBL/GenBank/DDBJ whole genome shotgun (WGS) entry which is preliminary data.</text>
</comment>
<proteinExistence type="predicted"/>
<gene>
    <name evidence="1" type="ORF">ACN38_g7399</name>
</gene>
<accession>A0A0M9WEF7</accession>
<name>A0A0M9WEF7_9EURO</name>
<protein>
    <submittedName>
        <fullName evidence="1">Uncharacterized protein</fullName>
    </submittedName>
</protein>
<dbReference type="Proteomes" id="UP000037696">
    <property type="component" value="Unassembled WGS sequence"/>
</dbReference>
<organism evidence="1 2">
    <name type="scientific">Penicillium nordicum</name>
    <dbReference type="NCBI Taxonomy" id="229535"/>
    <lineage>
        <taxon>Eukaryota</taxon>
        <taxon>Fungi</taxon>
        <taxon>Dikarya</taxon>
        <taxon>Ascomycota</taxon>
        <taxon>Pezizomycotina</taxon>
        <taxon>Eurotiomycetes</taxon>
        <taxon>Eurotiomycetidae</taxon>
        <taxon>Eurotiales</taxon>
        <taxon>Aspergillaceae</taxon>
        <taxon>Penicillium</taxon>
    </lineage>
</organism>
<evidence type="ECO:0000313" key="1">
    <source>
        <dbReference type="EMBL" id="KOS41762.1"/>
    </source>
</evidence>
<dbReference type="EMBL" id="LHQQ01000123">
    <property type="protein sequence ID" value="KOS41762.1"/>
    <property type="molecule type" value="Genomic_DNA"/>
</dbReference>
<keyword evidence="2" id="KW-1185">Reference proteome</keyword>
<evidence type="ECO:0000313" key="2">
    <source>
        <dbReference type="Proteomes" id="UP000037696"/>
    </source>
</evidence>
<dbReference type="AlphaFoldDB" id="A0A0M9WEF7"/>
<sequence length="68" mass="7708">MEADLRFSGLSGTLYTTYGRPKRPSKHNSLIRCYRHITLSLVYIASSNLDPLIKSELNLKKIGRSLGR</sequence>
<reference evidence="1 2" key="1">
    <citation type="submission" date="2015-08" db="EMBL/GenBank/DDBJ databases">
        <title>Genome sequencing of Penicillium nordicum.</title>
        <authorList>
            <person name="Nguyen H.D."/>
            <person name="Seifert K.A."/>
        </authorList>
    </citation>
    <scope>NUCLEOTIDE SEQUENCE [LARGE SCALE GENOMIC DNA]</scope>
    <source>
        <strain evidence="1 2">DAOMC 185683</strain>
    </source>
</reference>